<name>A0A918J5H3_9FLAO</name>
<evidence type="ECO:0000313" key="3">
    <source>
        <dbReference type="Proteomes" id="UP000634668"/>
    </source>
</evidence>
<accession>A0A918J5H3</accession>
<comment type="caution">
    <text evidence="2">The sequence shown here is derived from an EMBL/GenBank/DDBJ whole genome shotgun (WGS) entry which is preliminary data.</text>
</comment>
<organism evidence="2 3">
    <name type="scientific">Arenibacter certesii</name>
    <dbReference type="NCBI Taxonomy" id="228955"/>
    <lineage>
        <taxon>Bacteria</taxon>
        <taxon>Pseudomonadati</taxon>
        <taxon>Bacteroidota</taxon>
        <taxon>Flavobacteriia</taxon>
        <taxon>Flavobacteriales</taxon>
        <taxon>Flavobacteriaceae</taxon>
        <taxon>Arenibacter</taxon>
    </lineage>
</organism>
<dbReference type="RefSeq" id="WP_026814777.1">
    <property type="nucleotide sequence ID" value="NZ_BMWP01000042.1"/>
</dbReference>
<reference evidence="2" key="1">
    <citation type="journal article" date="2014" name="Int. J. Syst. Evol. Microbiol.">
        <title>Complete genome sequence of Corynebacterium casei LMG S-19264T (=DSM 44701T), isolated from a smear-ripened cheese.</title>
        <authorList>
            <consortium name="US DOE Joint Genome Institute (JGI-PGF)"/>
            <person name="Walter F."/>
            <person name="Albersmeier A."/>
            <person name="Kalinowski J."/>
            <person name="Ruckert C."/>
        </authorList>
    </citation>
    <scope>NUCLEOTIDE SEQUENCE</scope>
    <source>
        <strain evidence="2">KCTC 12113</strain>
    </source>
</reference>
<sequence length="764" mass="88557">MIARILYRNNVQGVLNYVLGKSGNTILGFQNTYSDTDTNTKFFGRVLHYLGNRHDSKKRYVHATLNLPRGEQLDNKDFFELSKAYMKHMGYGEQPYIVVRHHDTKHEHVHIVSTTIKEDCLQINLSNDFRRNVATQKYLEKQFGLSPSPDTRQGKDLPVYRSPQFKNEDISGVRFYIQDIINNTLQKYKVRSFKELSELLRPYHIQLKTVDHSGRIGVSFGIEVEDGYRSRFINGSIVHPQLSGPKLQKVFERNKRSKLLPMVHKRLEKQIMTTFKLLESIHYENLPDILKSYQNLDCELVYDKEMQPEDMIIYDKSGFIFRASEISSKLNLANHPLLTNSGNEKTSIEVDGKQFNLEVQKLIKNAFYKSYLDAHKRDTLLSEFVMIKSFKEVLPYLASSESYSFLNHYSTKNGGSRLLNFVQSEFERTRTILGISEANKELKTLENRVSILKKALEANVFDNSGNKSTLFHLLQGLGLKYDNGKISYINSNIHYVKMFMDNYHIPNENEAYISFGSINQNERVLTFLMEVKGSKGTDLSATAFFLPMLLPQLYSSMTSDYRKQFEEHSLKAYLRNAERLHLSYEKSPRDYIQLFNAKGFYFEQIKDKIYISSIYSKHRVRSSLGSKAQAYLKSIKSLDTVLNDQSKTISNIIDKGRGELKNLWLSYLIEKELYGKAAFIMVYDTLRPNLDKDVLEYHYEKGLREQLLEVSKQKLNSQRATLLRRSAYAVSSLLGGNYYKEEEVFNGFKDELTGNSKGNGIYFS</sequence>
<keyword evidence="3" id="KW-1185">Reference proteome</keyword>
<protein>
    <recommendedName>
        <fullName evidence="1">MobA/VirD2-like nuclease domain-containing protein</fullName>
    </recommendedName>
</protein>
<gene>
    <name evidence="2" type="ORF">GCM10007383_37280</name>
</gene>
<dbReference type="Proteomes" id="UP000634668">
    <property type="component" value="Unassembled WGS sequence"/>
</dbReference>
<evidence type="ECO:0000259" key="1">
    <source>
        <dbReference type="Pfam" id="PF03432"/>
    </source>
</evidence>
<feature type="domain" description="MobA/VirD2-like nuclease" evidence="1">
    <location>
        <begin position="52"/>
        <end position="145"/>
    </location>
</feature>
<reference evidence="2" key="2">
    <citation type="submission" date="2020-09" db="EMBL/GenBank/DDBJ databases">
        <authorList>
            <person name="Sun Q."/>
            <person name="Kim S."/>
        </authorList>
    </citation>
    <scope>NUCLEOTIDE SEQUENCE</scope>
    <source>
        <strain evidence="2">KCTC 12113</strain>
    </source>
</reference>
<proteinExistence type="predicted"/>
<dbReference type="EMBL" id="BMWP01000042">
    <property type="protein sequence ID" value="GGW49926.1"/>
    <property type="molecule type" value="Genomic_DNA"/>
</dbReference>
<dbReference type="AlphaFoldDB" id="A0A918J5H3"/>
<dbReference type="InterPro" id="IPR005094">
    <property type="entry name" value="Endonuclease_MobA/VirD2"/>
</dbReference>
<evidence type="ECO:0000313" key="2">
    <source>
        <dbReference type="EMBL" id="GGW49926.1"/>
    </source>
</evidence>
<dbReference type="Pfam" id="PF03432">
    <property type="entry name" value="Relaxase"/>
    <property type="match status" value="1"/>
</dbReference>